<organism evidence="4 5">
    <name type="scientific">Cercophora scortea</name>
    <dbReference type="NCBI Taxonomy" id="314031"/>
    <lineage>
        <taxon>Eukaryota</taxon>
        <taxon>Fungi</taxon>
        <taxon>Dikarya</taxon>
        <taxon>Ascomycota</taxon>
        <taxon>Pezizomycotina</taxon>
        <taxon>Sordariomycetes</taxon>
        <taxon>Sordariomycetidae</taxon>
        <taxon>Sordariales</taxon>
        <taxon>Lasiosphaeriaceae</taxon>
        <taxon>Cercophora</taxon>
    </lineage>
</organism>
<dbReference type="InterPro" id="IPR002625">
    <property type="entry name" value="Smr_dom"/>
</dbReference>
<dbReference type="PANTHER" id="PTHR46535:SF1">
    <property type="entry name" value="NEDD4-BINDING PROTEIN 2"/>
    <property type="match status" value="1"/>
</dbReference>
<name>A0AAE0MHR8_9PEZI</name>
<dbReference type="PROSITE" id="PS51140">
    <property type="entry name" value="CUE"/>
    <property type="match status" value="1"/>
</dbReference>
<protein>
    <recommendedName>
        <fullName evidence="6">Smr domain-containing protein</fullName>
    </recommendedName>
</protein>
<dbReference type="SMART" id="SM00463">
    <property type="entry name" value="SMR"/>
    <property type="match status" value="1"/>
</dbReference>
<reference evidence="4" key="2">
    <citation type="submission" date="2023-06" db="EMBL/GenBank/DDBJ databases">
        <authorList>
            <consortium name="Lawrence Berkeley National Laboratory"/>
            <person name="Haridas S."/>
            <person name="Hensen N."/>
            <person name="Bonometti L."/>
            <person name="Westerberg I."/>
            <person name="Brannstrom I.O."/>
            <person name="Guillou S."/>
            <person name="Cros-Aarteil S."/>
            <person name="Calhoun S."/>
            <person name="Kuo A."/>
            <person name="Mondo S."/>
            <person name="Pangilinan J."/>
            <person name="Riley R."/>
            <person name="Labutti K."/>
            <person name="Andreopoulos B."/>
            <person name="Lipzen A."/>
            <person name="Chen C."/>
            <person name="Yanf M."/>
            <person name="Daum C."/>
            <person name="Ng V."/>
            <person name="Clum A."/>
            <person name="Steindorff A."/>
            <person name="Ohm R."/>
            <person name="Martin F."/>
            <person name="Silar P."/>
            <person name="Natvig D."/>
            <person name="Lalanne C."/>
            <person name="Gautier V."/>
            <person name="Ament-Velasquez S.L."/>
            <person name="Kruys A."/>
            <person name="Hutchinson M.I."/>
            <person name="Powell A.J."/>
            <person name="Barry K."/>
            <person name="Miller A.N."/>
            <person name="Grigoriev I.V."/>
            <person name="Debuchy R."/>
            <person name="Gladieux P."/>
            <person name="Thoren M.H."/>
            <person name="Johannesson H."/>
        </authorList>
    </citation>
    <scope>NUCLEOTIDE SEQUENCE</scope>
    <source>
        <strain evidence="4">SMH4131-1</strain>
    </source>
</reference>
<feature type="compositionally biased region" description="Low complexity" evidence="1">
    <location>
        <begin position="114"/>
        <end position="126"/>
    </location>
</feature>
<dbReference type="AlphaFoldDB" id="A0AAE0MHR8"/>
<dbReference type="EMBL" id="JAUEPO010000002">
    <property type="protein sequence ID" value="KAK3333091.1"/>
    <property type="molecule type" value="Genomic_DNA"/>
</dbReference>
<evidence type="ECO:0000256" key="1">
    <source>
        <dbReference type="SAM" id="MobiDB-lite"/>
    </source>
</evidence>
<dbReference type="GO" id="GO:0043130">
    <property type="term" value="F:ubiquitin binding"/>
    <property type="evidence" value="ECO:0007669"/>
    <property type="project" value="InterPro"/>
</dbReference>
<dbReference type="GO" id="GO:0004519">
    <property type="term" value="F:endonuclease activity"/>
    <property type="evidence" value="ECO:0007669"/>
    <property type="project" value="TreeGrafter"/>
</dbReference>
<dbReference type="CDD" id="cd14279">
    <property type="entry name" value="CUE"/>
    <property type="match status" value="1"/>
</dbReference>
<evidence type="ECO:0000313" key="5">
    <source>
        <dbReference type="Proteomes" id="UP001286456"/>
    </source>
</evidence>
<feature type="domain" description="Smr" evidence="2">
    <location>
        <begin position="351"/>
        <end position="434"/>
    </location>
</feature>
<gene>
    <name evidence="4" type="ORF">B0T19DRAFT_417117</name>
</gene>
<evidence type="ECO:0000259" key="3">
    <source>
        <dbReference type="PROSITE" id="PS51140"/>
    </source>
</evidence>
<evidence type="ECO:0008006" key="6">
    <source>
        <dbReference type="Google" id="ProtNLM"/>
    </source>
</evidence>
<accession>A0AAE0MHR8</accession>
<dbReference type="SUPFAM" id="SSF160443">
    <property type="entry name" value="SMR domain-like"/>
    <property type="match status" value="1"/>
</dbReference>
<reference evidence="4" key="1">
    <citation type="journal article" date="2023" name="Mol. Phylogenet. Evol.">
        <title>Genome-scale phylogeny and comparative genomics of the fungal order Sordariales.</title>
        <authorList>
            <person name="Hensen N."/>
            <person name="Bonometti L."/>
            <person name="Westerberg I."/>
            <person name="Brannstrom I.O."/>
            <person name="Guillou S."/>
            <person name="Cros-Aarteil S."/>
            <person name="Calhoun S."/>
            <person name="Haridas S."/>
            <person name="Kuo A."/>
            <person name="Mondo S."/>
            <person name="Pangilinan J."/>
            <person name="Riley R."/>
            <person name="LaButti K."/>
            <person name="Andreopoulos B."/>
            <person name="Lipzen A."/>
            <person name="Chen C."/>
            <person name="Yan M."/>
            <person name="Daum C."/>
            <person name="Ng V."/>
            <person name="Clum A."/>
            <person name="Steindorff A."/>
            <person name="Ohm R.A."/>
            <person name="Martin F."/>
            <person name="Silar P."/>
            <person name="Natvig D.O."/>
            <person name="Lalanne C."/>
            <person name="Gautier V."/>
            <person name="Ament-Velasquez S.L."/>
            <person name="Kruys A."/>
            <person name="Hutchinson M.I."/>
            <person name="Powell A.J."/>
            <person name="Barry K."/>
            <person name="Miller A.N."/>
            <person name="Grigoriev I.V."/>
            <person name="Debuchy R."/>
            <person name="Gladieux P."/>
            <person name="Hiltunen Thoren M."/>
            <person name="Johannesson H."/>
        </authorList>
    </citation>
    <scope>NUCLEOTIDE SEQUENCE</scope>
    <source>
        <strain evidence="4">SMH4131-1</strain>
    </source>
</reference>
<dbReference type="GO" id="GO:0005634">
    <property type="term" value="C:nucleus"/>
    <property type="evidence" value="ECO:0007669"/>
    <property type="project" value="TreeGrafter"/>
</dbReference>
<evidence type="ECO:0000313" key="4">
    <source>
        <dbReference type="EMBL" id="KAK3333091.1"/>
    </source>
</evidence>
<proteinExistence type="predicted"/>
<dbReference type="PROSITE" id="PS50828">
    <property type="entry name" value="SMR"/>
    <property type="match status" value="1"/>
</dbReference>
<keyword evidence="5" id="KW-1185">Reference proteome</keyword>
<dbReference type="Gene3D" id="3.30.1370.110">
    <property type="match status" value="1"/>
</dbReference>
<dbReference type="PANTHER" id="PTHR46535">
    <property type="entry name" value="NEDD4-BINDING PROTEIN 2"/>
    <property type="match status" value="1"/>
</dbReference>
<sequence length="434" mass="47468">MDDDVVARGQGNSPEDLEKRLIKEFGTALDGALILAIASDRDIQKQYDEIRRDLLALADCAGAEEATGFDPSGMGGGLADPEQVNYLDEAGTMGNVMSTSERESLATDNCTTISDSSGSSESQRFSDQTSMSDEEKIDGLRLIFPYFKDHTMSYILRESRGDLDLAFELLLNRQFLHDNNQLPKGIDAFVSDAEQQVLNAKIRPSHSRPERKKQSLAIDYAVVSPTVDNEELEGAKGPVKLPMSRIAGKTPVRRSAPPPSPSYPVSTDWRTVTASKTMSFGTSSPVTARPAAEFSNSHLRAVTKLNRLGPLGRQGAIVYTERARDEARMSAGMTLQIAERHVAQQSDASKTDLHGVSVLDGVRIAKQRVWQWWNNMGENRESLAKYQGFTVITGVGHHSAGGVSRLRQAVGAALKNDGWKMETLTGQFYVTGRT</sequence>
<comment type="caution">
    <text evidence="4">The sequence shown here is derived from an EMBL/GenBank/DDBJ whole genome shotgun (WGS) entry which is preliminary data.</text>
</comment>
<dbReference type="Proteomes" id="UP001286456">
    <property type="component" value="Unassembled WGS sequence"/>
</dbReference>
<feature type="domain" description="CUE" evidence="3">
    <location>
        <begin position="132"/>
        <end position="175"/>
    </location>
</feature>
<dbReference type="InterPro" id="IPR052772">
    <property type="entry name" value="Endo/PolyKinase_Domain-Protein"/>
</dbReference>
<feature type="region of interest" description="Disordered" evidence="1">
    <location>
        <begin position="99"/>
        <end position="132"/>
    </location>
</feature>
<dbReference type="InterPro" id="IPR036063">
    <property type="entry name" value="Smr_dom_sf"/>
</dbReference>
<evidence type="ECO:0000259" key="2">
    <source>
        <dbReference type="PROSITE" id="PS50828"/>
    </source>
</evidence>
<dbReference type="InterPro" id="IPR003892">
    <property type="entry name" value="CUE"/>
</dbReference>